<proteinExistence type="predicted"/>
<protein>
    <submittedName>
        <fullName evidence="2">Uncharacterized protein</fullName>
    </submittedName>
</protein>
<evidence type="ECO:0000256" key="1">
    <source>
        <dbReference type="SAM" id="MobiDB-lite"/>
    </source>
</evidence>
<feature type="region of interest" description="Disordered" evidence="1">
    <location>
        <begin position="18"/>
        <end position="44"/>
    </location>
</feature>
<name>A0A645ACV9_9ZZZZ</name>
<dbReference type="EMBL" id="VSSQ01013158">
    <property type="protein sequence ID" value="MPM50857.1"/>
    <property type="molecule type" value="Genomic_DNA"/>
</dbReference>
<organism evidence="2">
    <name type="scientific">bioreactor metagenome</name>
    <dbReference type="NCBI Taxonomy" id="1076179"/>
    <lineage>
        <taxon>unclassified sequences</taxon>
        <taxon>metagenomes</taxon>
        <taxon>ecological metagenomes</taxon>
    </lineage>
</organism>
<gene>
    <name evidence="2" type="ORF">SDC9_97603</name>
</gene>
<reference evidence="2" key="1">
    <citation type="submission" date="2019-08" db="EMBL/GenBank/DDBJ databases">
        <authorList>
            <person name="Kucharzyk K."/>
            <person name="Murdoch R.W."/>
            <person name="Higgins S."/>
            <person name="Loffler F."/>
        </authorList>
    </citation>
    <scope>NUCLEOTIDE SEQUENCE</scope>
</reference>
<evidence type="ECO:0000313" key="2">
    <source>
        <dbReference type="EMBL" id="MPM50857.1"/>
    </source>
</evidence>
<comment type="caution">
    <text evidence="2">The sequence shown here is derived from an EMBL/GenBank/DDBJ whole genome shotgun (WGS) entry which is preliminary data.</text>
</comment>
<sequence length="87" mass="9280">MVHRADHVVKVHATVEKSPGHITHQRTQKVANVHGVRQRPAVARGPGDVHEILVAAEAERTQLKRAVAQIVAGCRLGCCGCGHDGVP</sequence>
<accession>A0A645ACV9</accession>
<dbReference type="AlphaFoldDB" id="A0A645ACV9"/>